<accession>A0A397HS69</accession>
<evidence type="ECO:0000313" key="2">
    <source>
        <dbReference type="Proteomes" id="UP000266861"/>
    </source>
</evidence>
<name>A0A397HS69_9GLOM</name>
<evidence type="ECO:0000313" key="1">
    <source>
        <dbReference type="EMBL" id="RHZ66049.1"/>
    </source>
</evidence>
<organism evidence="1 2">
    <name type="scientific">Diversispora epigaea</name>
    <dbReference type="NCBI Taxonomy" id="1348612"/>
    <lineage>
        <taxon>Eukaryota</taxon>
        <taxon>Fungi</taxon>
        <taxon>Fungi incertae sedis</taxon>
        <taxon>Mucoromycota</taxon>
        <taxon>Glomeromycotina</taxon>
        <taxon>Glomeromycetes</taxon>
        <taxon>Diversisporales</taxon>
        <taxon>Diversisporaceae</taxon>
        <taxon>Diversispora</taxon>
    </lineage>
</organism>
<dbReference type="OrthoDB" id="6359816at2759"/>
<dbReference type="AlphaFoldDB" id="A0A397HS69"/>
<reference evidence="1 2" key="1">
    <citation type="submission" date="2018-08" db="EMBL/GenBank/DDBJ databases">
        <title>Genome and evolution of the arbuscular mycorrhizal fungus Diversispora epigaea (formerly Glomus versiforme) and its bacterial endosymbionts.</title>
        <authorList>
            <person name="Sun X."/>
            <person name="Fei Z."/>
            <person name="Harrison M."/>
        </authorList>
    </citation>
    <scope>NUCLEOTIDE SEQUENCE [LARGE SCALE GENOMIC DNA]</scope>
    <source>
        <strain evidence="1 2">IT104</strain>
    </source>
</reference>
<gene>
    <name evidence="1" type="ORF">Glove_309g27</name>
</gene>
<dbReference type="EMBL" id="PQFF01000283">
    <property type="protein sequence ID" value="RHZ66049.1"/>
    <property type="molecule type" value="Genomic_DNA"/>
</dbReference>
<proteinExistence type="predicted"/>
<sequence>MEVSEYELEELTAKLEILLIEAKSSCIGFSPKHDNLQLEEVEIWEYTIKWGISQNPALPTNLEEWTNENFITLKISLQQFLPYIRCFQIPDVDIWTKLKHNKKILNKQLCNDLKQYLIVPDQPVKSNVLPPRTVLVQE</sequence>
<keyword evidence="2" id="KW-1185">Reference proteome</keyword>
<evidence type="ECO:0008006" key="3">
    <source>
        <dbReference type="Google" id="ProtNLM"/>
    </source>
</evidence>
<dbReference type="Proteomes" id="UP000266861">
    <property type="component" value="Unassembled WGS sequence"/>
</dbReference>
<comment type="caution">
    <text evidence="1">The sequence shown here is derived from an EMBL/GenBank/DDBJ whole genome shotgun (WGS) entry which is preliminary data.</text>
</comment>
<protein>
    <recommendedName>
        <fullName evidence="3">BACK domain-containing protein</fullName>
    </recommendedName>
</protein>